<comment type="caution">
    <text evidence="1">The sequence shown here is derived from an EMBL/GenBank/DDBJ whole genome shotgun (WGS) entry which is preliminary data.</text>
</comment>
<dbReference type="RefSeq" id="WP_213042670.1">
    <property type="nucleotide sequence ID" value="NZ_CAJNBJ010000016.1"/>
</dbReference>
<name>A0ABM8RKV5_9BACT</name>
<dbReference type="EMBL" id="CAJNBJ010000016">
    <property type="protein sequence ID" value="CAE6758329.1"/>
    <property type="molecule type" value="Genomic_DNA"/>
</dbReference>
<evidence type="ECO:0000313" key="2">
    <source>
        <dbReference type="Proteomes" id="UP000675880"/>
    </source>
</evidence>
<gene>
    <name evidence="1" type="ORF">NSPZN2_30516</name>
</gene>
<reference evidence="1 2" key="1">
    <citation type="submission" date="2021-02" db="EMBL/GenBank/DDBJ databases">
        <authorList>
            <person name="Han P."/>
        </authorList>
    </citation>
    <scope>NUCLEOTIDE SEQUENCE [LARGE SCALE GENOMIC DNA]</scope>
    <source>
        <strain evidence="1">Candidatus Nitrospira sp. ZN2</strain>
    </source>
</reference>
<evidence type="ECO:0000313" key="1">
    <source>
        <dbReference type="EMBL" id="CAE6758329.1"/>
    </source>
</evidence>
<accession>A0ABM8RKV5</accession>
<sequence>MRGRDRVVLMGGILGVVLSLFGSSADAETVVARVLPTGDGIELEFSADTGSQKEIIPLFQSGKIRYFSAGIGQVERAAAYPPFGLKLVFTAGGKPFVTGVGVTLRHAKGAALLTIPREQITGPWLFIDLPDGVYEVAATLGGVTQTVKNVKVRHGHITTQHVRWAEDRSPPLPADVGPES</sequence>
<organism evidence="1 2">
    <name type="scientific">Nitrospira defluvii</name>
    <dbReference type="NCBI Taxonomy" id="330214"/>
    <lineage>
        <taxon>Bacteria</taxon>
        <taxon>Pseudomonadati</taxon>
        <taxon>Nitrospirota</taxon>
        <taxon>Nitrospiria</taxon>
        <taxon>Nitrospirales</taxon>
        <taxon>Nitrospiraceae</taxon>
        <taxon>Nitrospira</taxon>
    </lineage>
</organism>
<proteinExistence type="predicted"/>
<keyword evidence="2" id="KW-1185">Reference proteome</keyword>
<dbReference type="Proteomes" id="UP000675880">
    <property type="component" value="Unassembled WGS sequence"/>
</dbReference>
<protein>
    <recommendedName>
        <fullName evidence="3">Carboxypeptidase regulatory-like domain-containing protein</fullName>
    </recommendedName>
</protein>
<evidence type="ECO:0008006" key="3">
    <source>
        <dbReference type="Google" id="ProtNLM"/>
    </source>
</evidence>